<dbReference type="InterPro" id="IPR004358">
    <property type="entry name" value="Sig_transdc_His_kin-like_C"/>
</dbReference>
<dbReference type="SUPFAM" id="SSF47384">
    <property type="entry name" value="Homodimeric domain of signal transducing histidine kinase"/>
    <property type="match status" value="1"/>
</dbReference>
<sequence>MLPMFNATLFLPQYGEKWYKRNIDSGFNQTIVTGLFLMLSILHLFLYLSHRKKSINLLFSIYAFTMAIAQFRGVFGATKPLMTEQFISSFLFNISAPFAGMVFLYAIYTYFGQRKKALFYILLVCCVLSSVHQFISGDPMKQLSTNLAVVLTLIEAARIGYIGMKKGIQGGTLFFAGQIASVITFLLLPVASIYSPWSFFYLFSYDVAFLIPPLLVSFILARDFGSTNKLLTQQLKDIEGLSAINLAQEQEKRLLLANQNTLLEQQVAARTAELQSSLEDLKQTQAQLIQSEKMASLGELTAGIAHEIQNPLNFVNNFSDVSIELLEEMGEELDKGDTEEVKAITADLKLNLEKIAHHGRRADSIVKGMLLHSRTSTGQKEPIDVNALADEYLRLAYHGLRAKDKSFNADLVTNFGESLPKVNAISQDLGRVLLNLFTNAFYATQQKSKQFTDGSYKPVVEVNTLQQDNSVQIIVRDNGTGIPDAIKDKILQPFFTTKPTGEGTGLGLSLSYDIVVKVHNGTINIESTEGEGCTFFINIPL</sequence>
<evidence type="ECO:0000259" key="5">
    <source>
        <dbReference type="PROSITE" id="PS50109"/>
    </source>
</evidence>
<evidence type="ECO:0000313" key="7">
    <source>
        <dbReference type="Proteomes" id="UP000320643"/>
    </source>
</evidence>
<dbReference type="PANTHER" id="PTHR43065">
    <property type="entry name" value="SENSOR HISTIDINE KINASE"/>
    <property type="match status" value="1"/>
</dbReference>
<dbReference type="SMART" id="SM00388">
    <property type="entry name" value="HisKA"/>
    <property type="match status" value="1"/>
</dbReference>
<keyword evidence="4" id="KW-0812">Transmembrane</keyword>
<keyword evidence="4" id="KW-0472">Membrane</keyword>
<dbReference type="AlphaFoldDB" id="A0A552V322"/>
<name>A0A552V322_9FLAO</name>
<feature type="transmembrane region" description="Helical" evidence="4">
    <location>
        <begin position="55"/>
        <end position="75"/>
    </location>
</feature>
<evidence type="ECO:0000313" key="6">
    <source>
        <dbReference type="EMBL" id="TRW24890.1"/>
    </source>
</evidence>
<feature type="transmembrane region" description="Helical" evidence="4">
    <location>
        <begin position="87"/>
        <end position="111"/>
    </location>
</feature>
<dbReference type="InterPro" id="IPR036097">
    <property type="entry name" value="HisK_dim/P_sf"/>
</dbReference>
<feature type="transmembrane region" description="Helical" evidence="4">
    <location>
        <begin position="118"/>
        <end position="137"/>
    </location>
</feature>
<evidence type="ECO:0000256" key="3">
    <source>
        <dbReference type="ARBA" id="ARBA00022553"/>
    </source>
</evidence>
<dbReference type="Pfam" id="PF02518">
    <property type="entry name" value="HATPase_c"/>
    <property type="match status" value="1"/>
</dbReference>
<keyword evidence="3" id="KW-0597">Phosphoprotein</keyword>
<dbReference type="Gene3D" id="3.30.565.10">
    <property type="entry name" value="Histidine kinase-like ATPase, C-terminal domain"/>
    <property type="match status" value="1"/>
</dbReference>
<dbReference type="Pfam" id="PF07695">
    <property type="entry name" value="7TMR-DISM_7TM"/>
    <property type="match status" value="1"/>
</dbReference>
<evidence type="ECO:0000256" key="2">
    <source>
        <dbReference type="ARBA" id="ARBA00012438"/>
    </source>
</evidence>
<comment type="catalytic activity">
    <reaction evidence="1">
        <text>ATP + protein L-histidine = ADP + protein N-phospho-L-histidine.</text>
        <dbReference type="EC" id="2.7.13.3"/>
    </reaction>
</comment>
<dbReference type="Proteomes" id="UP000320643">
    <property type="component" value="Unassembled WGS sequence"/>
</dbReference>
<accession>A0A552V322</accession>
<protein>
    <recommendedName>
        <fullName evidence="2">histidine kinase</fullName>
        <ecNumber evidence="2">2.7.13.3</ecNumber>
    </recommendedName>
</protein>
<feature type="transmembrane region" description="Helical" evidence="4">
    <location>
        <begin position="27"/>
        <end position="48"/>
    </location>
</feature>
<evidence type="ECO:0000256" key="4">
    <source>
        <dbReference type="SAM" id="Phobius"/>
    </source>
</evidence>
<feature type="domain" description="Histidine kinase" evidence="5">
    <location>
        <begin position="303"/>
        <end position="541"/>
    </location>
</feature>
<keyword evidence="6" id="KW-0418">Kinase</keyword>
<dbReference type="InterPro" id="IPR003661">
    <property type="entry name" value="HisK_dim/P_dom"/>
</dbReference>
<dbReference type="GO" id="GO:0000155">
    <property type="term" value="F:phosphorelay sensor kinase activity"/>
    <property type="evidence" value="ECO:0007669"/>
    <property type="project" value="InterPro"/>
</dbReference>
<reference evidence="6 7" key="1">
    <citation type="submission" date="2019-07" db="EMBL/GenBank/DDBJ databases">
        <title>Flavobacterium sp. nov., isolated from glacier ice.</title>
        <authorList>
            <person name="Liu Q."/>
            <person name="Xin Y.-H."/>
        </authorList>
    </citation>
    <scope>NUCLEOTIDE SEQUENCE [LARGE SCALE GENOMIC DNA]</scope>
    <source>
        <strain evidence="6 7">ZT4R6</strain>
    </source>
</reference>
<dbReference type="PRINTS" id="PR00344">
    <property type="entry name" value="BCTRLSENSOR"/>
</dbReference>
<dbReference type="InterPro" id="IPR003594">
    <property type="entry name" value="HATPase_dom"/>
</dbReference>
<dbReference type="CDD" id="cd00082">
    <property type="entry name" value="HisKA"/>
    <property type="match status" value="1"/>
</dbReference>
<dbReference type="InterPro" id="IPR036890">
    <property type="entry name" value="HATPase_C_sf"/>
</dbReference>
<dbReference type="InterPro" id="IPR011623">
    <property type="entry name" value="7TMR_DISM_rcpt_extracell_dom1"/>
</dbReference>
<keyword evidence="7" id="KW-1185">Reference proteome</keyword>
<comment type="caution">
    <text evidence="6">The sequence shown here is derived from an EMBL/GenBank/DDBJ whole genome shotgun (WGS) entry which is preliminary data.</text>
</comment>
<gene>
    <name evidence="6" type="ORF">FMM05_09640</name>
</gene>
<feature type="transmembrane region" description="Helical" evidence="4">
    <location>
        <begin position="173"/>
        <end position="194"/>
    </location>
</feature>
<feature type="transmembrane region" description="Helical" evidence="4">
    <location>
        <begin position="200"/>
        <end position="221"/>
    </location>
</feature>
<dbReference type="Gene3D" id="1.10.287.130">
    <property type="match status" value="1"/>
</dbReference>
<dbReference type="SMART" id="SM00387">
    <property type="entry name" value="HATPase_c"/>
    <property type="match status" value="1"/>
</dbReference>
<dbReference type="PANTHER" id="PTHR43065:SF42">
    <property type="entry name" value="TWO-COMPONENT SENSOR PPRA"/>
    <property type="match status" value="1"/>
</dbReference>
<keyword evidence="6" id="KW-0808">Transferase</keyword>
<keyword evidence="4" id="KW-1133">Transmembrane helix</keyword>
<evidence type="ECO:0000256" key="1">
    <source>
        <dbReference type="ARBA" id="ARBA00000085"/>
    </source>
</evidence>
<dbReference type="EMBL" id="VJVZ01000005">
    <property type="protein sequence ID" value="TRW24890.1"/>
    <property type="molecule type" value="Genomic_DNA"/>
</dbReference>
<dbReference type="EC" id="2.7.13.3" evidence="2"/>
<dbReference type="InterPro" id="IPR005467">
    <property type="entry name" value="His_kinase_dom"/>
</dbReference>
<dbReference type="OrthoDB" id="1931120at2"/>
<dbReference type="PROSITE" id="PS50109">
    <property type="entry name" value="HIS_KIN"/>
    <property type="match status" value="1"/>
</dbReference>
<organism evidence="6 7">
    <name type="scientific">Flavobacterium zepuense</name>
    <dbReference type="NCBI Taxonomy" id="2593302"/>
    <lineage>
        <taxon>Bacteria</taxon>
        <taxon>Pseudomonadati</taxon>
        <taxon>Bacteroidota</taxon>
        <taxon>Flavobacteriia</taxon>
        <taxon>Flavobacteriales</taxon>
        <taxon>Flavobacteriaceae</taxon>
        <taxon>Flavobacterium</taxon>
    </lineage>
</organism>
<dbReference type="SUPFAM" id="SSF55874">
    <property type="entry name" value="ATPase domain of HSP90 chaperone/DNA topoisomerase II/histidine kinase"/>
    <property type="match status" value="1"/>
</dbReference>
<proteinExistence type="predicted"/>